<gene>
    <name evidence="7" type="ORF">ABDJ85_09785</name>
</gene>
<dbReference type="PANTHER" id="PTHR43531:SF14">
    <property type="entry name" value="METHYL-ACCEPTING CHEMOTAXIS PROTEIN I-RELATED"/>
    <property type="match status" value="1"/>
</dbReference>
<dbReference type="RefSeq" id="WP_347704572.1">
    <property type="nucleotide sequence ID" value="NZ_JBDPZD010000002.1"/>
</dbReference>
<evidence type="ECO:0000259" key="5">
    <source>
        <dbReference type="PROSITE" id="PS50111"/>
    </source>
</evidence>
<dbReference type="PROSITE" id="PS50111">
    <property type="entry name" value="CHEMOTAXIS_TRANSDUC_2"/>
    <property type="match status" value="1"/>
</dbReference>
<sequence>MNLLSRLSVVQRIVALGVLASVLVVGLMATQVRQQWMDRNKAEREQRGLPMVSAVLTAARLTAEHRGMSNTFLGGNAALADKLSSKRAEVDQSLAQMAEKVGKGASSDKAGALVEALRTEWKAVAEGVGSKAFAARDSFGRHSALIEQQLALVEELLSSESLILDDDPVSHALIEAALVQQPWISETLGRVRGFGAGMLGKTSFDSQDQAYVASTLDTAKRSAVSARAALRRAAALNPELKSALAAPLEKAEAAFREGVSLVDSQLLQAALPNSRGADFFTAMTQVIAAQQEVSKASFAVLEERTQAAATRALRNVQFVLGLSSLALALMLGLIVSLARSVRRSAREAVQTSQALADGDFRAQATVASHDEFGVIAQALDQARVDISHAVQDVRVGVDTLAEATREIQQGSHDLSQRTEQQASTLEETASAMEHLKGLVTRSSQDAVSAGQRAAEVSHHAERGGEVMTQVVKTMTEISESSKQIGGIVALIDSIAFQTNILALNAAVEAARAGEQGRGFAVVASEVRTLAQRSGEAAREIRRMIEQSGERIDAGNQFVVSAGKSMELIVAEVRGVNELLQRIGENAREHADGIGQVSDAVSQLDQVTQANAALAEQSAAAAESLRDQAERLAESVSRFKLAQ</sequence>
<dbReference type="InterPro" id="IPR051310">
    <property type="entry name" value="MCP_chemotaxis"/>
</dbReference>
<dbReference type="SMART" id="SM00304">
    <property type="entry name" value="HAMP"/>
    <property type="match status" value="1"/>
</dbReference>
<comment type="similarity">
    <text evidence="2">Belongs to the methyl-accepting chemotaxis (MCP) protein family.</text>
</comment>
<dbReference type="InterPro" id="IPR004090">
    <property type="entry name" value="Chemotax_Me-accpt_rcpt"/>
</dbReference>
<name>A0ABV0G230_9BURK</name>
<dbReference type="Pfam" id="PF00015">
    <property type="entry name" value="MCPsignal"/>
    <property type="match status" value="1"/>
</dbReference>
<evidence type="ECO:0000313" key="7">
    <source>
        <dbReference type="EMBL" id="MEO3691760.1"/>
    </source>
</evidence>
<evidence type="ECO:0000256" key="1">
    <source>
        <dbReference type="ARBA" id="ARBA00022481"/>
    </source>
</evidence>
<keyword evidence="3" id="KW-0807">Transducer</keyword>
<protein>
    <submittedName>
        <fullName evidence="7">Methyl-accepting chemotaxis protein</fullName>
    </submittedName>
</protein>
<keyword evidence="4" id="KW-1133">Transmembrane helix</keyword>
<keyword evidence="4" id="KW-0812">Transmembrane</keyword>
<dbReference type="PANTHER" id="PTHR43531">
    <property type="entry name" value="PROTEIN ICFG"/>
    <property type="match status" value="1"/>
</dbReference>
<dbReference type="Gene3D" id="1.10.287.950">
    <property type="entry name" value="Methyl-accepting chemotaxis protein"/>
    <property type="match status" value="1"/>
</dbReference>
<dbReference type="Proteomes" id="UP001495147">
    <property type="component" value="Unassembled WGS sequence"/>
</dbReference>
<feature type="transmembrane region" description="Helical" evidence="4">
    <location>
        <begin position="318"/>
        <end position="338"/>
    </location>
</feature>
<reference evidence="7 8" key="1">
    <citation type="submission" date="2024-05" db="EMBL/GenBank/DDBJ databases">
        <title>Roseateles sp. DJS-2-20 16S ribosomal RNA gene Genome sequencing and assembly.</title>
        <authorList>
            <person name="Woo H."/>
        </authorList>
    </citation>
    <scope>NUCLEOTIDE SEQUENCE [LARGE SCALE GENOMIC DNA]</scope>
    <source>
        <strain evidence="7 8">DJS-2-20</strain>
    </source>
</reference>
<dbReference type="InterPro" id="IPR004089">
    <property type="entry name" value="MCPsignal_dom"/>
</dbReference>
<dbReference type="PROSITE" id="PS50885">
    <property type="entry name" value="HAMP"/>
    <property type="match status" value="1"/>
</dbReference>
<dbReference type="InterPro" id="IPR003660">
    <property type="entry name" value="HAMP_dom"/>
</dbReference>
<dbReference type="CDD" id="cd06225">
    <property type="entry name" value="HAMP"/>
    <property type="match status" value="1"/>
</dbReference>
<evidence type="ECO:0000256" key="2">
    <source>
        <dbReference type="ARBA" id="ARBA00029447"/>
    </source>
</evidence>
<feature type="domain" description="HAMP" evidence="6">
    <location>
        <begin position="339"/>
        <end position="391"/>
    </location>
</feature>
<keyword evidence="8" id="KW-1185">Reference proteome</keyword>
<keyword evidence="1" id="KW-0488">Methylation</keyword>
<dbReference type="PRINTS" id="PR00260">
    <property type="entry name" value="CHEMTRNSDUCR"/>
</dbReference>
<feature type="domain" description="Methyl-accepting transducer" evidence="5">
    <location>
        <begin position="396"/>
        <end position="625"/>
    </location>
</feature>
<evidence type="ECO:0000256" key="3">
    <source>
        <dbReference type="PROSITE-ProRule" id="PRU00284"/>
    </source>
</evidence>
<evidence type="ECO:0000313" key="8">
    <source>
        <dbReference type="Proteomes" id="UP001495147"/>
    </source>
</evidence>
<proteinExistence type="inferred from homology"/>
<dbReference type="EMBL" id="JBDPZD010000002">
    <property type="protein sequence ID" value="MEO3691760.1"/>
    <property type="molecule type" value="Genomic_DNA"/>
</dbReference>
<accession>A0ABV0G230</accession>
<evidence type="ECO:0000256" key="4">
    <source>
        <dbReference type="SAM" id="Phobius"/>
    </source>
</evidence>
<dbReference type="SMART" id="SM00283">
    <property type="entry name" value="MA"/>
    <property type="match status" value="1"/>
</dbReference>
<dbReference type="Pfam" id="PF00672">
    <property type="entry name" value="HAMP"/>
    <property type="match status" value="1"/>
</dbReference>
<organism evidence="7 8">
    <name type="scientific">Roseateles paludis</name>
    <dbReference type="NCBI Taxonomy" id="3145238"/>
    <lineage>
        <taxon>Bacteria</taxon>
        <taxon>Pseudomonadati</taxon>
        <taxon>Pseudomonadota</taxon>
        <taxon>Betaproteobacteria</taxon>
        <taxon>Burkholderiales</taxon>
        <taxon>Sphaerotilaceae</taxon>
        <taxon>Roseateles</taxon>
    </lineage>
</organism>
<comment type="caution">
    <text evidence="7">The sequence shown here is derived from an EMBL/GenBank/DDBJ whole genome shotgun (WGS) entry which is preliminary data.</text>
</comment>
<dbReference type="SUPFAM" id="SSF58104">
    <property type="entry name" value="Methyl-accepting chemotaxis protein (MCP) signaling domain"/>
    <property type="match status" value="1"/>
</dbReference>
<evidence type="ECO:0000259" key="6">
    <source>
        <dbReference type="PROSITE" id="PS50885"/>
    </source>
</evidence>
<keyword evidence="4" id="KW-0472">Membrane</keyword>